<evidence type="ECO:0000256" key="8">
    <source>
        <dbReference type="ARBA" id="ARBA00023136"/>
    </source>
</evidence>
<dbReference type="PANTHER" id="PTHR11157:SF69">
    <property type="entry name" value="ELONGATION OF VERY LONG CHAIN FATTY ACIDS PROTEIN 7"/>
    <property type="match status" value="1"/>
</dbReference>
<dbReference type="InterPro" id="IPR002076">
    <property type="entry name" value="ELO_fam"/>
</dbReference>
<keyword evidence="2 10" id="KW-0444">Lipid biosynthesis</keyword>
<keyword evidence="7 10" id="KW-0443">Lipid metabolism</keyword>
<evidence type="ECO:0000256" key="9">
    <source>
        <dbReference type="ARBA" id="ARBA00023160"/>
    </source>
</evidence>
<dbReference type="PROSITE" id="PS01188">
    <property type="entry name" value="ELO"/>
    <property type="match status" value="1"/>
</dbReference>
<feature type="transmembrane region" description="Helical" evidence="10">
    <location>
        <begin position="118"/>
        <end position="139"/>
    </location>
</feature>
<dbReference type="GO" id="GO:0005789">
    <property type="term" value="C:endoplasmic reticulum membrane"/>
    <property type="evidence" value="ECO:0007669"/>
    <property type="project" value="TreeGrafter"/>
</dbReference>
<dbReference type="InterPro" id="IPR030457">
    <property type="entry name" value="ELO_CS"/>
</dbReference>
<feature type="transmembrane region" description="Helical" evidence="10">
    <location>
        <begin position="239"/>
        <end position="261"/>
    </location>
</feature>
<feature type="transmembrane region" description="Helical" evidence="10">
    <location>
        <begin position="363"/>
        <end position="383"/>
    </location>
</feature>
<dbReference type="OrthoDB" id="434092at2759"/>
<keyword evidence="3 10" id="KW-0808">Transferase</keyword>
<evidence type="ECO:0000256" key="5">
    <source>
        <dbReference type="ARBA" id="ARBA00022832"/>
    </source>
</evidence>
<feature type="transmembrane region" description="Helical" evidence="10">
    <location>
        <begin position="268"/>
        <end position="286"/>
    </location>
</feature>
<dbReference type="AlphaFoldDB" id="A0A4Z2D056"/>
<reference evidence="11 12" key="1">
    <citation type="submission" date="2019-03" db="EMBL/GenBank/DDBJ databases">
        <title>An improved genome assembly of the fluke Schistosoma japonicum.</title>
        <authorList>
            <person name="Hu W."/>
            <person name="Luo F."/>
            <person name="Yin M."/>
            <person name="Mo X."/>
            <person name="Sun C."/>
            <person name="Wu Q."/>
            <person name="Zhu B."/>
            <person name="Xiang M."/>
            <person name="Wang J."/>
            <person name="Wang Y."/>
            <person name="Zhang T."/>
            <person name="Xu B."/>
            <person name="Zheng H."/>
            <person name="Feng Z."/>
        </authorList>
    </citation>
    <scope>NUCLEOTIDE SEQUENCE [LARGE SCALE GENOMIC DNA]</scope>
    <source>
        <strain evidence="11">HuSjv2</strain>
        <tissue evidence="11">Worms</tissue>
    </source>
</reference>
<keyword evidence="6 10" id="KW-1133">Transmembrane helix</keyword>
<keyword evidence="12" id="KW-1185">Reference proteome</keyword>
<comment type="catalytic activity">
    <reaction evidence="10">
        <text>a very-long-chain acyl-CoA + malonyl-CoA + H(+) = a very-long-chain 3-oxoacyl-CoA + CO2 + CoA</text>
        <dbReference type="Rhea" id="RHEA:32727"/>
        <dbReference type="ChEBI" id="CHEBI:15378"/>
        <dbReference type="ChEBI" id="CHEBI:16526"/>
        <dbReference type="ChEBI" id="CHEBI:57287"/>
        <dbReference type="ChEBI" id="CHEBI:57384"/>
        <dbReference type="ChEBI" id="CHEBI:90725"/>
        <dbReference type="ChEBI" id="CHEBI:90736"/>
        <dbReference type="EC" id="2.3.1.199"/>
    </reaction>
</comment>
<evidence type="ECO:0000313" key="11">
    <source>
        <dbReference type="EMBL" id="TNN09892.1"/>
    </source>
</evidence>
<feature type="transmembrane region" description="Helical" evidence="10">
    <location>
        <begin position="159"/>
        <end position="177"/>
    </location>
</feature>
<comment type="caution">
    <text evidence="11">The sequence shown here is derived from an EMBL/GenBank/DDBJ whole genome shotgun (WGS) entry which is preliminary data.</text>
</comment>
<dbReference type="EC" id="2.3.1.199" evidence="10"/>
<evidence type="ECO:0000313" key="12">
    <source>
        <dbReference type="Proteomes" id="UP000311919"/>
    </source>
</evidence>
<evidence type="ECO:0000256" key="7">
    <source>
        <dbReference type="ARBA" id="ARBA00023098"/>
    </source>
</evidence>
<keyword evidence="8 10" id="KW-0472">Membrane</keyword>
<dbReference type="PANTHER" id="PTHR11157">
    <property type="entry name" value="FATTY ACID ACYL TRANSFERASE-RELATED"/>
    <property type="match status" value="1"/>
</dbReference>
<feature type="non-terminal residue" evidence="11">
    <location>
        <position position="1"/>
    </location>
</feature>
<evidence type="ECO:0000256" key="2">
    <source>
        <dbReference type="ARBA" id="ARBA00022516"/>
    </source>
</evidence>
<dbReference type="STRING" id="6182.A0A4Z2D056"/>
<keyword evidence="9 10" id="KW-0275">Fatty acid biosynthesis</keyword>
<dbReference type="GO" id="GO:0042761">
    <property type="term" value="P:very long-chain fatty acid biosynthetic process"/>
    <property type="evidence" value="ECO:0007669"/>
    <property type="project" value="TreeGrafter"/>
</dbReference>
<evidence type="ECO:0000256" key="1">
    <source>
        <dbReference type="ARBA" id="ARBA00004141"/>
    </source>
</evidence>
<dbReference type="GO" id="GO:0034626">
    <property type="term" value="P:fatty acid elongation, polyunsaturated fatty acid"/>
    <property type="evidence" value="ECO:0007669"/>
    <property type="project" value="TreeGrafter"/>
</dbReference>
<name>A0A4Z2D056_SCHJA</name>
<organism evidence="11 12">
    <name type="scientific">Schistosoma japonicum</name>
    <name type="common">Blood fluke</name>
    <dbReference type="NCBI Taxonomy" id="6182"/>
    <lineage>
        <taxon>Eukaryota</taxon>
        <taxon>Metazoa</taxon>
        <taxon>Spiralia</taxon>
        <taxon>Lophotrochozoa</taxon>
        <taxon>Platyhelminthes</taxon>
        <taxon>Trematoda</taxon>
        <taxon>Digenea</taxon>
        <taxon>Strigeidida</taxon>
        <taxon>Schistosomatoidea</taxon>
        <taxon>Schistosomatidae</taxon>
        <taxon>Schistosoma</taxon>
    </lineage>
</organism>
<dbReference type="EMBL" id="SKCS01000383">
    <property type="protein sequence ID" value="TNN09892.1"/>
    <property type="molecule type" value="Genomic_DNA"/>
</dbReference>
<feature type="transmembrane region" description="Helical" evidence="10">
    <location>
        <begin position="332"/>
        <end position="351"/>
    </location>
</feature>
<dbReference type="GO" id="GO:0009922">
    <property type="term" value="F:fatty acid elongase activity"/>
    <property type="evidence" value="ECO:0007669"/>
    <property type="project" value="UniProtKB-EC"/>
</dbReference>
<accession>A0A4Z2D056</accession>
<comment type="caution">
    <text evidence="10">Lacks conserved residue(s) required for the propagation of feature annotation.</text>
</comment>
<protein>
    <recommendedName>
        <fullName evidence="10">Elongation of very long chain fatty acids protein</fullName>
        <ecNumber evidence="10">2.3.1.199</ecNumber>
    </recommendedName>
    <alternativeName>
        <fullName evidence="10">Very-long-chain 3-oxoacyl-CoA synthase</fullName>
    </alternativeName>
</protein>
<feature type="transmembrane region" description="Helical" evidence="10">
    <location>
        <begin position="197"/>
        <end position="219"/>
    </location>
</feature>
<comment type="subcellular location">
    <subcellularLocation>
        <location evidence="1">Membrane</location>
        <topology evidence="1">Multi-pass membrane protein</topology>
    </subcellularLocation>
</comment>
<dbReference type="GO" id="GO:0019367">
    <property type="term" value="P:fatty acid elongation, saturated fatty acid"/>
    <property type="evidence" value="ECO:0007669"/>
    <property type="project" value="TreeGrafter"/>
</dbReference>
<dbReference type="Proteomes" id="UP000311919">
    <property type="component" value="Unassembled WGS sequence"/>
</dbReference>
<evidence type="ECO:0000256" key="3">
    <source>
        <dbReference type="ARBA" id="ARBA00022679"/>
    </source>
</evidence>
<evidence type="ECO:0000256" key="6">
    <source>
        <dbReference type="ARBA" id="ARBA00022989"/>
    </source>
</evidence>
<keyword evidence="5 10" id="KW-0276">Fatty acid metabolism</keyword>
<proteinExistence type="inferred from homology"/>
<dbReference type="GO" id="GO:0034625">
    <property type="term" value="P:fatty acid elongation, monounsaturated fatty acid"/>
    <property type="evidence" value="ECO:0007669"/>
    <property type="project" value="TreeGrafter"/>
</dbReference>
<gene>
    <name evidence="11" type="ORF">EWB00_005866</name>
</gene>
<evidence type="ECO:0000256" key="10">
    <source>
        <dbReference type="RuleBase" id="RU361115"/>
    </source>
</evidence>
<evidence type="ECO:0000256" key="4">
    <source>
        <dbReference type="ARBA" id="ARBA00022692"/>
    </source>
</evidence>
<sequence length="408" mass="47803">ELHNTNDDGINVDLVKIPWLNEKNLIEVDEICYHTPYGSSISPSIPEMAMSAAFFGTLKLSFRQPTVAYNAYLVRRAGLGFFSRTLGTLTRKHYTYVYIKCALPETLTASVGRFAAGLYWRLILLQGYICFLLHLEYIMDNILPAGDPRVESWPLMDNPTPVFFIVLLYLTFVLWLGPKFMRKHQTPFQLRPLMVTYNIFLVLFSAWLVYEFAVSGWLTGYTLGCQHIDRSRRPIAIRMANACWFFFITKIIELFDTVLFILRRKFELVSFLHVFHHAIMPISWWFGVKYVPGGLGTFHAFLNSIVHFFMYTYYGLAAAGPRFQKYIWWKKYLTTAQIIQFIIVILHSVYVLTIRDCSYPKLFSYWILSSAVIFLFLFSKFYSKTYNKQVHSMNEITMDSKHYNNKCY</sequence>
<feature type="transmembrane region" description="Helical" evidence="10">
    <location>
        <begin position="298"/>
        <end position="320"/>
    </location>
</feature>
<comment type="similarity">
    <text evidence="10">Belongs to the ELO family.</text>
</comment>
<dbReference type="Pfam" id="PF01151">
    <property type="entry name" value="ELO"/>
    <property type="match status" value="1"/>
</dbReference>
<keyword evidence="4 10" id="KW-0812">Transmembrane</keyword>
<dbReference type="GO" id="GO:0030148">
    <property type="term" value="P:sphingolipid biosynthetic process"/>
    <property type="evidence" value="ECO:0007669"/>
    <property type="project" value="TreeGrafter"/>
</dbReference>